<dbReference type="InterPro" id="IPR010662">
    <property type="entry name" value="RBBP9/YdeN"/>
</dbReference>
<dbReference type="SUPFAM" id="SSF53474">
    <property type="entry name" value="alpha/beta-Hydrolases"/>
    <property type="match status" value="1"/>
</dbReference>
<dbReference type="InterPro" id="IPR029058">
    <property type="entry name" value="AB_hydrolase_fold"/>
</dbReference>
<dbReference type="Gene3D" id="3.40.50.1820">
    <property type="entry name" value="alpha/beta hydrolase"/>
    <property type="match status" value="1"/>
</dbReference>
<dbReference type="GO" id="GO:0016787">
    <property type="term" value="F:hydrolase activity"/>
    <property type="evidence" value="ECO:0007669"/>
    <property type="project" value="UniProtKB-KW"/>
</dbReference>
<gene>
    <name evidence="1" type="ORF">DW352_01395</name>
</gene>
<keyword evidence="2" id="KW-1185">Reference proteome</keyword>
<name>A0A345ZQT9_9HYPH</name>
<protein>
    <submittedName>
        <fullName evidence="1">Alpha/beta hydrolase</fullName>
    </submittedName>
</protein>
<keyword evidence="1" id="KW-0378">Hydrolase</keyword>
<dbReference type="Pfam" id="PF06821">
    <property type="entry name" value="Ser_hydrolase"/>
    <property type="match status" value="1"/>
</dbReference>
<proteinExistence type="predicted"/>
<dbReference type="EMBL" id="CP031417">
    <property type="protein sequence ID" value="AXK79286.1"/>
    <property type="molecule type" value="Genomic_DNA"/>
</dbReference>
<dbReference type="AlphaFoldDB" id="A0A345ZQT9"/>
<reference evidence="1 2" key="1">
    <citation type="submission" date="2018-07" db="EMBL/GenBank/DDBJ databases">
        <authorList>
            <person name="Quirk P.G."/>
            <person name="Krulwich T.A."/>
        </authorList>
    </citation>
    <scope>NUCLEOTIDE SEQUENCE [LARGE SCALE GENOMIC DNA]</scope>
    <source>
        <strain evidence="1 2">CC-BB4</strain>
    </source>
</reference>
<evidence type="ECO:0000313" key="2">
    <source>
        <dbReference type="Proteomes" id="UP000254889"/>
    </source>
</evidence>
<accession>A0A345ZQT9</accession>
<sequence length="187" mass="20316">MRDATDAYDFLVLPGLSNSGVDHWQSYWCMAFRNASRVLQDEWDNPKLAEWLPRLDAAIANGTRPAVLICHSLSCSLAAHWAARGNKSRVVAAFLAAPSDIESDTHTPPSTRDFAPMPLKPFPVPSLVVASVDDPFVTIARAQHFATAWGADFCNAGELGHINSASRLGLWPQGLLLLGQLLARAAR</sequence>
<dbReference type="Proteomes" id="UP000254889">
    <property type="component" value="Chromosome"/>
</dbReference>
<dbReference type="KEGG" id="ptaw:DW352_01395"/>
<evidence type="ECO:0000313" key="1">
    <source>
        <dbReference type="EMBL" id="AXK79286.1"/>
    </source>
</evidence>
<dbReference type="OrthoDB" id="9804993at2"/>
<dbReference type="RefSeq" id="WP_115687828.1">
    <property type="nucleotide sequence ID" value="NZ_CP031417.1"/>
</dbReference>
<organism evidence="1 2">
    <name type="scientific">Pseudolabrys taiwanensis</name>
    <dbReference type="NCBI Taxonomy" id="331696"/>
    <lineage>
        <taxon>Bacteria</taxon>
        <taxon>Pseudomonadati</taxon>
        <taxon>Pseudomonadota</taxon>
        <taxon>Alphaproteobacteria</taxon>
        <taxon>Hyphomicrobiales</taxon>
        <taxon>Xanthobacteraceae</taxon>
        <taxon>Pseudolabrys</taxon>
    </lineage>
</organism>